<accession>A0A418QPW2</accession>
<reference evidence="1 2" key="1">
    <citation type="submission" date="2019-01" db="EMBL/GenBank/DDBJ databases">
        <title>Hymenobacter humicola sp. nov., isolated from soils in Antarctica.</title>
        <authorList>
            <person name="Sedlacek I."/>
            <person name="Holochova P."/>
            <person name="Kralova S."/>
            <person name="Pantucek R."/>
            <person name="Stankova E."/>
            <person name="Vrbovska V."/>
            <person name="Kristofova L."/>
            <person name="Svec P."/>
            <person name="Busse H.-J."/>
        </authorList>
    </citation>
    <scope>NUCLEOTIDE SEQUENCE [LARGE SCALE GENOMIC DNA]</scope>
    <source>
        <strain evidence="1 2">CCM 8852</strain>
    </source>
</reference>
<dbReference type="InterPro" id="IPR025335">
    <property type="entry name" value="DUF4241"/>
</dbReference>
<keyword evidence="2" id="KW-1185">Reference proteome</keyword>
<dbReference type="Pfam" id="PF14025">
    <property type="entry name" value="DUF4241"/>
    <property type="match status" value="1"/>
</dbReference>
<dbReference type="OrthoDB" id="9789980at2"/>
<comment type="caution">
    <text evidence="1">The sequence shown here is derived from an EMBL/GenBank/DDBJ whole genome shotgun (WGS) entry which is preliminary data.</text>
</comment>
<protein>
    <submittedName>
        <fullName evidence="1">DUF4241 domain-containing protein</fullName>
    </submittedName>
</protein>
<evidence type="ECO:0000313" key="2">
    <source>
        <dbReference type="Proteomes" id="UP000284250"/>
    </source>
</evidence>
<proteinExistence type="predicted"/>
<evidence type="ECO:0000313" key="1">
    <source>
        <dbReference type="EMBL" id="RIY07080.1"/>
    </source>
</evidence>
<dbReference type="EMBL" id="QYCN01000033">
    <property type="protein sequence ID" value="RIY07080.1"/>
    <property type="molecule type" value="Genomic_DNA"/>
</dbReference>
<dbReference type="AlphaFoldDB" id="A0A418QPW2"/>
<gene>
    <name evidence="1" type="ORF">D0T11_17480</name>
</gene>
<sequence length="180" mass="18828">MVALSILGLSLSSCTTENSATTSGYVLSPGRPTVGSSPYAVQAEPAIFETSFFPATRVEQNGVVFELQRQLLGNLPIGSGRIIAASPVGLSPATAAFTTAFPRGRFPVELAVAHFNGDERVAFARILFSAQPVVTWQLALLPGQKTLPVYGEEFYGYPVDGGCAFFPGRGQSGSVAPITG</sequence>
<dbReference type="Proteomes" id="UP000284250">
    <property type="component" value="Unassembled WGS sequence"/>
</dbReference>
<name>A0A418QPW2_9BACT</name>
<organism evidence="1 2">
    <name type="scientific">Hymenobacter rubripertinctus</name>
    <dbReference type="NCBI Taxonomy" id="2029981"/>
    <lineage>
        <taxon>Bacteria</taxon>
        <taxon>Pseudomonadati</taxon>
        <taxon>Bacteroidota</taxon>
        <taxon>Cytophagia</taxon>
        <taxon>Cytophagales</taxon>
        <taxon>Hymenobacteraceae</taxon>
        <taxon>Hymenobacter</taxon>
    </lineage>
</organism>